<dbReference type="AlphaFoldDB" id="A0A061IKA6"/>
<evidence type="ECO:0000256" key="2">
    <source>
        <dbReference type="ARBA" id="ARBA00022723"/>
    </source>
</evidence>
<dbReference type="GO" id="GO:0008270">
    <property type="term" value="F:zinc ion binding"/>
    <property type="evidence" value="ECO:0007669"/>
    <property type="project" value="UniProtKB-KW"/>
</dbReference>
<keyword evidence="3" id="KW-0677">Repeat</keyword>
<dbReference type="InterPro" id="IPR013087">
    <property type="entry name" value="Znf_C2H2_type"/>
</dbReference>
<evidence type="ECO:0000256" key="1">
    <source>
        <dbReference type="ARBA" id="ARBA00004123"/>
    </source>
</evidence>
<dbReference type="FunFam" id="3.30.160.60:FF:000965">
    <property type="entry name" value="Neurotrophin receptor-interacting factor homolog"/>
    <property type="match status" value="1"/>
</dbReference>
<evidence type="ECO:0000256" key="7">
    <source>
        <dbReference type="ARBA" id="ARBA00023125"/>
    </source>
</evidence>
<evidence type="ECO:0000256" key="6">
    <source>
        <dbReference type="ARBA" id="ARBA00023015"/>
    </source>
</evidence>
<accession>A0A061IKA6</accession>
<dbReference type="PROSITE" id="PS50157">
    <property type="entry name" value="ZINC_FINGER_C2H2_2"/>
    <property type="match status" value="1"/>
</dbReference>
<evidence type="ECO:0000256" key="11">
    <source>
        <dbReference type="SAM" id="MobiDB-lite"/>
    </source>
</evidence>
<keyword evidence="6" id="KW-0805">Transcription regulation</keyword>
<dbReference type="GO" id="GO:0003677">
    <property type="term" value="F:DNA binding"/>
    <property type="evidence" value="ECO:0007669"/>
    <property type="project" value="UniProtKB-KW"/>
</dbReference>
<evidence type="ECO:0000259" key="13">
    <source>
        <dbReference type="PROSITE" id="PS50157"/>
    </source>
</evidence>
<keyword evidence="7" id="KW-0238">DNA-binding</keyword>
<feature type="signal peptide" evidence="12">
    <location>
        <begin position="1"/>
        <end position="26"/>
    </location>
</feature>
<dbReference type="PANTHER" id="PTHR23234:SF10">
    <property type="entry name" value="RIKEN CDNA 6720489N17 GENE-RELATED"/>
    <property type="match status" value="1"/>
</dbReference>
<evidence type="ECO:0000256" key="4">
    <source>
        <dbReference type="ARBA" id="ARBA00022771"/>
    </source>
</evidence>
<dbReference type="GO" id="GO:0005634">
    <property type="term" value="C:nucleus"/>
    <property type="evidence" value="ECO:0007669"/>
    <property type="project" value="UniProtKB-SubCell"/>
</dbReference>
<proteinExistence type="predicted"/>
<evidence type="ECO:0000256" key="12">
    <source>
        <dbReference type="SAM" id="SignalP"/>
    </source>
</evidence>
<evidence type="ECO:0000313" key="14">
    <source>
        <dbReference type="EMBL" id="ERE89225.1"/>
    </source>
</evidence>
<keyword evidence="4 10" id="KW-0863">Zinc-finger</keyword>
<evidence type="ECO:0000256" key="3">
    <source>
        <dbReference type="ARBA" id="ARBA00022737"/>
    </source>
</evidence>
<sequence>MPTIFSFISRVCWLSLAFCIGMLSWAEGNYENWVSGDKIVGHESHTEEKPCEYTQCDKALPSHSHLQRHEIIPRGRKRNECNQCGRTFANHSYLRIHKRTHTGEKPCECNECAVNDSTQQDPIWLTPLISRKSHSGQRLSPPEENFSPEETFTS</sequence>
<dbReference type="PROSITE" id="PS00028">
    <property type="entry name" value="ZINC_FINGER_C2H2_1"/>
    <property type="match status" value="1"/>
</dbReference>
<feature type="chain" id="PRO_5001605378" evidence="12">
    <location>
        <begin position="27"/>
        <end position="154"/>
    </location>
</feature>
<evidence type="ECO:0000256" key="9">
    <source>
        <dbReference type="ARBA" id="ARBA00023242"/>
    </source>
</evidence>
<feature type="domain" description="C2H2-type" evidence="13">
    <location>
        <begin position="79"/>
        <end position="106"/>
    </location>
</feature>
<keyword evidence="9" id="KW-0539">Nucleus</keyword>
<evidence type="ECO:0000313" key="15">
    <source>
        <dbReference type="Proteomes" id="UP000030759"/>
    </source>
</evidence>
<gene>
    <name evidence="14" type="ORF">H671_1g2497</name>
</gene>
<keyword evidence="8" id="KW-0804">Transcription</keyword>
<dbReference type="InterPro" id="IPR050758">
    <property type="entry name" value="Znf_C2H2-type"/>
</dbReference>
<dbReference type="InterPro" id="IPR036236">
    <property type="entry name" value="Znf_C2H2_sf"/>
</dbReference>
<keyword evidence="5" id="KW-0862">Zinc</keyword>
<dbReference type="Pfam" id="PF00096">
    <property type="entry name" value="zf-C2H2"/>
    <property type="match status" value="1"/>
</dbReference>
<keyword evidence="2" id="KW-0479">Metal-binding</keyword>
<keyword evidence="12" id="KW-0732">Signal</keyword>
<comment type="subcellular location">
    <subcellularLocation>
        <location evidence="1">Nucleus</location>
    </subcellularLocation>
</comment>
<organism evidence="14 15">
    <name type="scientific">Cricetulus griseus</name>
    <name type="common">Chinese hamster</name>
    <name type="synonym">Cricetulus barabensis griseus</name>
    <dbReference type="NCBI Taxonomy" id="10029"/>
    <lineage>
        <taxon>Eukaryota</taxon>
        <taxon>Metazoa</taxon>
        <taxon>Chordata</taxon>
        <taxon>Craniata</taxon>
        <taxon>Vertebrata</taxon>
        <taxon>Euteleostomi</taxon>
        <taxon>Mammalia</taxon>
        <taxon>Eutheria</taxon>
        <taxon>Euarchontoglires</taxon>
        <taxon>Glires</taxon>
        <taxon>Rodentia</taxon>
        <taxon>Myomorpha</taxon>
        <taxon>Muroidea</taxon>
        <taxon>Cricetidae</taxon>
        <taxon>Cricetinae</taxon>
        <taxon>Cricetulus</taxon>
    </lineage>
</organism>
<dbReference type="SUPFAM" id="SSF57667">
    <property type="entry name" value="beta-beta-alpha zinc fingers"/>
    <property type="match status" value="2"/>
</dbReference>
<reference evidence="15" key="1">
    <citation type="journal article" date="2013" name="Nat. Biotechnol.">
        <title>Chinese hamster genome sequenced from sorted chromosomes.</title>
        <authorList>
            <person name="Brinkrolf K."/>
            <person name="Rupp O."/>
            <person name="Laux H."/>
            <person name="Kollin F."/>
            <person name="Ernst W."/>
            <person name="Linke B."/>
            <person name="Kofler R."/>
            <person name="Romand S."/>
            <person name="Hesse F."/>
            <person name="Budach W.E."/>
            <person name="Galosy S."/>
            <person name="Muller D."/>
            <person name="Noll T."/>
            <person name="Wienberg J."/>
            <person name="Jostock T."/>
            <person name="Leonard M."/>
            <person name="Grillari J."/>
            <person name="Tauch A."/>
            <person name="Goesmann A."/>
            <person name="Helk B."/>
            <person name="Mott J.E."/>
            <person name="Puhler A."/>
            <person name="Borth N."/>
        </authorList>
    </citation>
    <scope>NUCLEOTIDE SEQUENCE [LARGE SCALE GENOMIC DNA]</scope>
    <source>
        <strain evidence="15">17A/GY</strain>
    </source>
</reference>
<dbReference type="EMBL" id="KE664918">
    <property type="protein sequence ID" value="ERE89225.1"/>
    <property type="molecule type" value="Genomic_DNA"/>
</dbReference>
<evidence type="ECO:0000256" key="5">
    <source>
        <dbReference type="ARBA" id="ARBA00022833"/>
    </source>
</evidence>
<evidence type="ECO:0000256" key="8">
    <source>
        <dbReference type="ARBA" id="ARBA00023163"/>
    </source>
</evidence>
<name>A0A061IKA6_CRIGR</name>
<dbReference type="Gene3D" id="3.30.160.60">
    <property type="entry name" value="Classic Zinc Finger"/>
    <property type="match status" value="2"/>
</dbReference>
<dbReference type="Proteomes" id="UP000030759">
    <property type="component" value="Unassembled WGS sequence"/>
</dbReference>
<dbReference type="SMART" id="SM00355">
    <property type="entry name" value="ZnF_C2H2"/>
    <property type="match status" value="2"/>
</dbReference>
<evidence type="ECO:0000256" key="10">
    <source>
        <dbReference type="PROSITE-ProRule" id="PRU00042"/>
    </source>
</evidence>
<dbReference type="PANTHER" id="PTHR23234">
    <property type="entry name" value="ZNF44 PROTEIN"/>
    <property type="match status" value="1"/>
</dbReference>
<feature type="region of interest" description="Disordered" evidence="11">
    <location>
        <begin position="131"/>
        <end position="154"/>
    </location>
</feature>
<protein>
    <submittedName>
        <fullName evidence="14">Zinc finger protein</fullName>
    </submittedName>
</protein>